<dbReference type="EMBL" id="VAFL01000001">
    <property type="protein sequence ID" value="TKW68819.1"/>
    <property type="molecule type" value="Genomic_DNA"/>
</dbReference>
<organism evidence="1 2">
    <name type="scientific">Paracoccus denitrificans</name>
    <dbReference type="NCBI Taxonomy" id="266"/>
    <lineage>
        <taxon>Bacteria</taxon>
        <taxon>Pseudomonadati</taxon>
        <taxon>Pseudomonadota</taxon>
        <taxon>Alphaproteobacteria</taxon>
        <taxon>Rhodobacterales</taxon>
        <taxon>Paracoccaceae</taxon>
        <taxon>Paracoccus</taxon>
    </lineage>
</organism>
<comment type="caution">
    <text evidence="1">The sequence shown here is derived from an EMBL/GenBank/DDBJ whole genome shotgun (WGS) entry which is preliminary data.</text>
</comment>
<proteinExistence type="predicted"/>
<evidence type="ECO:0000313" key="2">
    <source>
        <dbReference type="Proteomes" id="UP000315344"/>
    </source>
</evidence>
<gene>
    <name evidence="1" type="ORF">DI616_02160</name>
</gene>
<accession>A0A533IBG1</accession>
<dbReference type="Gene3D" id="3.40.50.2000">
    <property type="entry name" value="Glycogen Phosphorylase B"/>
    <property type="match status" value="1"/>
</dbReference>
<reference evidence="1 2" key="1">
    <citation type="journal article" date="2017" name="Nat. Commun.">
        <title>In situ click chemistry generation of cyclooxygenase-2 inhibitors.</title>
        <authorList>
            <person name="Bhardwaj A."/>
            <person name="Kaur J."/>
            <person name="Wuest M."/>
            <person name="Wuest F."/>
        </authorList>
    </citation>
    <scope>NUCLEOTIDE SEQUENCE [LARGE SCALE GENOMIC DNA]</scope>
    <source>
        <strain evidence="1">S2_012_000_R3_94</strain>
    </source>
</reference>
<protein>
    <submittedName>
        <fullName evidence="1">Glycosyltransferase family 4 protein</fullName>
    </submittedName>
</protein>
<dbReference type="AlphaFoldDB" id="A0A533IBG1"/>
<dbReference type="SUPFAM" id="SSF53756">
    <property type="entry name" value="UDP-Glycosyltransferase/glycogen phosphorylase"/>
    <property type="match status" value="1"/>
</dbReference>
<dbReference type="Proteomes" id="UP000315344">
    <property type="component" value="Unassembled WGS sequence"/>
</dbReference>
<name>A0A533IBG1_PARDE</name>
<keyword evidence="1" id="KW-0808">Transferase</keyword>
<dbReference type="GO" id="GO:0016740">
    <property type="term" value="F:transferase activity"/>
    <property type="evidence" value="ECO:0007669"/>
    <property type="project" value="UniProtKB-KW"/>
</dbReference>
<evidence type="ECO:0000313" key="1">
    <source>
        <dbReference type="EMBL" id="TKW68819.1"/>
    </source>
</evidence>
<sequence length="395" mass="43516">MTELAWKGNGPRIAVFGFDITEASQIRRIRSLIEAGCDVISFAQRREEIGDDRSPEWPHVDLGRVGHHGYARRAGMIGKGIATAARYWRVIADADLIIGRNIDLALIALGARRAASIRARRRPAPFVYEVLDIHSLFTRNDKVAQIMKAAEKRVLASSDALVISSPAFSSEYFGPVQGWNGKTILIENKLYLGNAPKLRDRRPKARPAPGPVLRLGLVGSIRCAPSLKILSDAAERLGDQVEIRLHGNVHRHAVPDFDSILQAHANITYLGPYAYPEGLLECYEDCDLVWAQDLWQRGTNSDWLLPNRIYEASWAGCPQIAVAGTQTGRRVEDDGLGFVIAEPTGEALCDLLQDLAPQDIKQVSDSLLSREAADFVQSPADLAELVSIARKGDDR</sequence>